<reference evidence="5 6" key="1">
    <citation type="journal article" date="2011" name="Stand. Genomic Sci.">
        <title>Complete genome sequence of the gliding, heparinolytic Pedobacter saltans type strain (113).</title>
        <authorList>
            <person name="Liolios K."/>
            <person name="Sikorski J."/>
            <person name="Lu M."/>
            <person name="Nolan M."/>
            <person name="Lapidus A."/>
            <person name="Lucas S."/>
            <person name="Hammon N."/>
            <person name="Deshpande S."/>
            <person name="Cheng J.F."/>
            <person name="Tapia R."/>
            <person name="Han C."/>
            <person name="Goodwin L."/>
            <person name="Pitluck S."/>
            <person name="Huntemann M."/>
            <person name="Ivanova N."/>
            <person name="Pagani I."/>
            <person name="Mavromatis K."/>
            <person name="Ovchinikova G."/>
            <person name="Pati A."/>
            <person name="Chen A."/>
            <person name="Palaniappan K."/>
            <person name="Land M."/>
            <person name="Hauser L."/>
            <person name="Brambilla E.M."/>
            <person name="Kotsyurbenko O."/>
            <person name="Rohde M."/>
            <person name="Tindall B.J."/>
            <person name="Abt B."/>
            <person name="Goker M."/>
            <person name="Detter J.C."/>
            <person name="Woyke T."/>
            <person name="Bristow J."/>
            <person name="Eisen J.A."/>
            <person name="Markowitz V."/>
            <person name="Hugenholtz P."/>
            <person name="Klenk H.P."/>
            <person name="Kyrpides N.C."/>
        </authorList>
    </citation>
    <scope>NUCLEOTIDE SEQUENCE [LARGE SCALE GENOMIC DNA]</scope>
    <source>
        <strain evidence="6">ATCC 51119 / DSM 12145 / JCM 21818 / LMG 10337 / NBRC 100064 / NCIMB 13643</strain>
    </source>
</reference>
<sequence length="490" mass="55398">MKPQIHIENKDIERSLKLIIIDGVTSEIVVCLTSGTFLVAIALLLGASNFQIGLLAAFPSLTNLAQIISIILMRRFPNRKSITTISLIFARTPLVIIGALLLQFGISIYFLMTMMFLHYFFSSVGGASWNSWIKDLVPENRLGQYFSQRSRYMQIINICLSLLVAVMVDYFTTQRTNELDRLYAVYFVIAGCAGLIGTFFLSRATEPQSYLSKGSFFDLFMMPLQNRNFRNMLWFNGAWVFAVNIAVPFFTVFMLESLQIPMTYIIALAIISQVFSVLTVQLWGKLSDRYSNKSIIYLSAPIYIVCILAWIFVGIYSRWYINMALLVGIHMFTGIATAGVNLALTNIGLKLAPKTDAVVYLSIKNIATSIFSSISPLIGGMLADYFKDKQLKITFEWTSPGLNKILKLIHLHEWNFLFLIGALMALISLRLLGQVQEQGEVGHSVVKRIMKTRFKSDLKESFIIGNIVVWHSMLKAILRRKRAGELESKE</sequence>
<feature type="transmembrane region" description="Helical" evidence="4">
    <location>
        <begin position="262"/>
        <end position="283"/>
    </location>
</feature>
<dbReference type="PANTHER" id="PTHR23526:SF2">
    <property type="entry name" value="MAJOR FACILITATOR SUPERFAMILY (MFS) PROFILE DOMAIN-CONTAINING PROTEIN"/>
    <property type="match status" value="1"/>
</dbReference>
<dbReference type="STRING" id="762903.Pedsa_1300"/>
<dbReference type="InterPro" id="IPR011701">
    <property type="entry name" value="MFS"/>
</dbReference>
<dbReference type="CDD" id="cd06174">
    <property type="entry name" value="MFS"/>
    <property type="match status" value="1"/>
</dbReference>
<feature type="transmembrane region" description="Helical" evidence="4">
    <location>
        <begin position="94"/>
        <end position="121"/>
    </location>
</feature>
<feature type="transmembrane region" description="Helical" evidence="4">
    <location>
        <begin position="152"/>
        <end position="171"/>
    </location>
</feature>
<dbReference type="AlphaFoldDB" id="F0SDX1"/>
<dbReference type="Gene3D" id="1.20.1250.20">
    <property type="entry name" value="MFS general substrate transporter like domains"/>
    <property type="match status" value="2"/>
</dbReference>
<feature type="transmembrane region" description="Helical" evidence="4">
    <location>
        <begin position="20"/>
        <end position="46"/>
    </location>
</feature>
<evidence type="ECO:0000313" key="6">
    <source>
        <dbReference type="Proteomes" id="UP000000310"/>
    </source>
</evidence>
<dbReference type="HOGENOM" id="CLU_025379_0_0_10"/>
<dbReference type="EMBL" id="CP002545">
    <property type="protein sequence ID" value="ADY51867.1"/>
    <property type="molecule type" value="Genomic_DNA"/>
</dbReference>
<dbReference type="PANTHER" id="PTHR23526">
    <property type="entry name" value="INTEGRAL MEMBRANE TRANSPORT PROTEIN-RELATED"/>
    <property type="match status" value="1"/>
</dbReference>
<dbReference type="RefSeq" id="WP_013632366.1">
    <property type="nucleotide sequence ID" value="NC_015177.1"/>
</dbReference>
<dbReference type="eggNOG" id="COG2211">
    <property type="taxonomic scope" value="Bacteria"/>
</dbReference>
<keyword evidence="2 4" id="KW-1133">Transmembrane helix</keyword>
<keyword evidence="1 4" id="KW-0812">Transmembrane</keyword>
<evidence type="ECO:0000256" key="1">
    <source>
        <dbReference type="ARBA" id="ARBA00022692"/>
    </source>
</evidence>
<feature type="transmembrane region" description="Helical" evidence="4">
    <location>
        <begin position="295"/>
        <end position="316"/>
    </location>
</feature>
<dbReference type="InterPro" id="IPR036259">
    <property type="entry name" value="MFS_trans_sf"/>
</dbReference>
<evidence type="ECO:0000256" key="3">
    <source>
        <dbReference type="ARBA" id="ARBA00023136"/>
    </source>
</evidence>
<feature type="transmembrane region" description="Helical" evidence="4">
    <location>
        <begin position="357"/>
        <end position="383"/>
    </location>
</feature>
<reference evidence="6" key="2">
    <citation type="submission" date="2011-02" db="EMBL/GenBank/DDBJ databases">
        <title>The complete genome of Pedobacter saltans DSM 12145.</title>
        <authorList>
            <consortium name="US DOE Joint Genome Institute (JGI-PGF)"/>
            <person name="Lucas S."/>
            <person name="Copeland A."/>
            <person name="Lapidus A."/>
            <person name="Bruce D."/>
            <person name="Goodwin L."/>
            <person name="Pitluck S."/>
            <person name="Kyrpides N."/>
            <person name="Mavromatis K."/>
            <person name="Pagani I."/>
            <person name="Ivanova N."/>
            <person name="Ovchinnikova G."/>
            <person name="Lu M."/>
            <person name="Detter J.C."/>
            <person name="Han C."/>
            <person name="Land M."/>
            <person name="Hauser L."/>
            <person name="Markowitz V."/>
            <person name="Cheng J.-F."/>
            <person name="Hugenholtz P."/>
            <person name="Woyke T."/>
            <person name="Wu D."/>
            <person name="Tindall B."/>
            <person name="Pomrenke H.G."/>
            <person name="Brambilla E."/>
            <person name="Klenk H.-P."/>
            <person name="Eisen J.A."/>
        </authorList>
    </citation>
    <scope>NUCLEOTIDE SEQUENCE [LARGE SCALE GENOMIC DNA]</scope>
    <source>
        <strain evidence="6">ATCC 51119 / DSM 12145 / JCM 21818 / LMG 10337 / NBRC 100064 / NCIMB 13643</strain>
    </source>
</reference>
<dbReference type="GO" id="GO:0022857">
    <property type="term" value="F:transmembrane transporter activity"/>
    <property type="evidence" value="ECO:0007669"/>
    <property type="project" value="InterPro"/>
</dbReference>
<keyword evidence="6" id="KW-1185">Reference proteome</keyword>
<protein>
    <submittedName>
        <fullName evidence="5">Major facilitator superfamily MFS_1</fullName>
    </submittedName>
</protein>
<dbReference type="OrthoDB" id="9772882at2"/>
<name>F0SDX1_PSESL</name>
<keyword evidence="3 4" id="KW-0472">Membrane</keyword>
<organism evidence="5 6">
    <name type="scientific">Pseudopedobacter saltans (strain ATCC 51119 / DSM 12145 / JCM 21818 / CCUG 39354 / LMG 10337 / NBRC 100064 / NCIMB 13643)</name>
    <name type="common">Pedobacter saltans</name>
    <dbReference type="NCBI Taxonomy" id="762903"/>
    <lineage>
        <taxon>Bacteria</taxon>
        <taxon>Pseudomonadati</taxon>
        <taxon>Bacteroidota</taxon>
        <taxon>Sphingobacteriia</taxon>
        <taxon>Sphingobacteriales</taxon>
        <taxon>Sphingobacteriaceae</taxon>
        <taxon>Pseudopedobacter</taxon>
    </lineage>
</organism>
<evidence type="ECO:0000313" key="5">
    <source>
        <dbReference type="EMBL" id="ADY51867.1"/>
    </source>
</evidence>
<feature type="transmembrane region" description="Helical" evidence="4">
    <location>
        <begin position="52"/>
        <end position="73"/>
    </location>
</feature>
<dbReference type="KEGG" id="psn:Pedsa_1300"/>
<dbReference type="SUPFAM" id="SSF103473">
    <property type="entry name" value="MFS general substrate transporter"/>
    <property type="match status" value="1"/>
</dbReference>
<feature type="transmembrane region" description="Helical" evidence="4">
    <location>
        <begin position="414"/>
        <end position="433"/>
    </location>
</feature>
<evidence type="ECO:0000256" key="2">
    <source>
        <dbReference type="ARBA" id="ARBA00022989"/>
    </source>
</evidence>
<feature type="transmembrane region" description="Helical" evidence="4">
    <location>
        <begin position="323"/>
        <end position="345"/>
    </location>
</feature>
<dbReference type="Proteomes" id="UP000000310">
    <property type="component" value="Chromosome"/>
</dbReference>
<gene>
    <name evidence="5" type="ordered locus">Pedsa_1300</name>
</gene>
<proteinExistence type="predicted"/>
<dbReference type="Pfam" id="PF07690">
    <property type="entry name" value="MFS_1"/>
    <property type="match status" value="1"/>
</dbReference>
<accession>F0SDX1</accession>
<evidence type="ECO:0000256" key="4">
    <source>
        <dbReference type="SAM" id="Phobius"/>
    </source>
</evidence>
<feature type="transmembrane region" description="Helical" evidence="4">
    <location>
        <begin position="233"/>
        <end position="255"/>
    </location>
</feature>
<feature type="transmembrane region" description="Helical" evidence="4">
    <location>
        <begin position="183"/>
        <end position="202"/>
    </location>
</feature>
<dbReference type="InterPro" id="IPR052528">
    <property type="entry name" value="Sugar_transport-like"/>
</dbReference>